<evidence type="ECO:0000256" key="1">
    <source>
        <dbReference type="ARBA" id="ARBA00022741"/>
    </source>
</evidence>
<dbReference type="PANTHER" id="PTHR11638">
    <property type="entry name" value="ATP-DEPENDENT CLP PROTEASE"/>
    <property type="match status" value="1"/>
</dbReference>
<dbReference type="GO" id="GO:0034605">
    <property type="term" value="P:cellular response to heat"/>
    <property type="evidence" value="ECO:0007669"/>
    <property type="project" value="TreeGrafter"/>
</dbReference>
<gene>
    <name evidence="3" type="ORF">MBJ925_LOCUS9023</name>
</gene>
<evidence type="ECO:0000313" key="3">
    <source>
        <dbReference type="EMBL" id="CAF2016999.1"/>
    </source>
</evidence>
<dbReference type="EMBL" id="CAJNRE010003350">
    <property type="protein sequence ID" value="CAF2016999.1"/>
    <property type="molecule type" value="Genomic_DNA"/>
</dbReference>
<evidence type="ECO:0000256" key="2">
    <source>
        <dbReference type="ARBA" id="ARBA00022840"/>
    </source>
</evidence>
<dbReference type="PANTHER" id="PTHR11638:SF18">
    <property type="entry name" value="HEAT SHOCK PROTEIN 104"/>
    <property type="match status" value="1"/>
</dbReference>
<dbReference type="AlphaFoldDB" id="A0A816N1B8"/>
<keyword evidence="2" id="KW-0067">ATP-binding</keyword>
<sequence length="229" mass="26309">MILGTEWIGEPNTFPIASITVDLSQDNADLSWVLQMKEIEAASTALQSNLNDLAGVHQILNNRYNQEIHHCIHVLSRITENHVVLVDEHSFGNNAIVEGLAQLIVQNNVPDTLPKHLLALNVKAFFAGTSSYAEFEDRLKLLFEKIEISNGNIILYIKEIHLVFGTEISESIMYAEKFLKLMLTRDKWRLIIGTKTLNEYKQYIEKNSEFIKYFERILLQEPTVNDHEK</sequence>
<dbReference type="GO" id="GO:0005737">
    <property type="term" value="C:cytoplasm"/>
    <property type="evidence" value="ECO:0007669"/>
    <property type="project" value="TreeGrafter"/>
</dbReference>
<dbReference type="GO" id="GO:0016887">
    <property type="term" value="F:ATP hydrolysis activity"/>
    <property type="evidence" value="ECO:0007669"/>
    <property type="project" value="TreeGrafter"/>
</dbReference>
<organism evidence="3 4">
    <name type="scientific">Rotaria magnacalcarata</name>
    <dbReference type="NCBI Taxonomy" id="392030"/>
    <lineage>
        <taxon>Eukaryota</taxon>
        <taxon>Metazoa</taxon>
        <taxon>Spiralia</taxon>
        <taxon>Gnathifera</taxon>
        <taxon>Rotifera</taxon>
        <taxon>Eurotatoria</taxon>
        <taxon>Bdelloidea</taxon>
        <taxon>Philodinida</taxon>
        <taxon>Philodinidae</taxon>
        <taxon>Rotaria</taxon>
    </lineage>
</organism>
<dbReference type="GO" id="GO:0005524">
    <property type="term" value="F:ATP binding"/>
    <property type="evidence" value="ECO:0007669"/>
    <property type="project" value="UniProtKB-KW"/>
</dbReference>
<dbReference type="Proteomes" id="UP000663824">
    <property type="component" value="Unassembled WGS sequence"/>
</dbReference>
<accession>A0A816N1B8</accession>
<reference evidence="3" key="1">
    <citation type="submission" date="2021-02" db="EMBL/GenBank/DDBJ databases">
        <authorList>
            <person name="Nowell W R."/>
        </authorList>
    </citation>
    <scope>NUCLEOTIDE SEQUENCE</scope>
</reference>
<protein>
    <submittedName>
        <fullName evidence="3">Uncharacterized protein</fullName>
    </submittedName>
</protein>
<evidence type="ECO:0000313" key="4">
    <source>
        <dbReference type="Proteomes" id="UP000663824"/>
    </source>
</evidence>
<comment type="caution">
    <text evidence="3">The sequence shown here is derived from an EMBL/GenBank/DDBJ whole genome shotgun (WGS) entry which is preliminary data.</text>
</comment>
<proteinExistence type="predicted"/>
<dbReference type="InterPro" id="IPR027417">
    <property type="entry name" value="P-loop_NTPase"/>
</dbReference>
<name>A0A816N1B8_9BILA</name>
<dbReference type="SUPFAM" id="SSF52540">
    <property type="entry name" value="P-loop containing nucleoside triphosphate hydrolases"/>
    <property type="match status" value="1"/>
</dbReference>
<dbReference type="Gene3D" id="3.40.50.300">
    <property type="entry name" value="P-loop containing nucleotide triphosphate hydrolases"/>
    <property type="match status" value="1"/>
</dbReference>
<keyword evidence="1" id="KW-0547">Nucleotide-binding</keyword>
<dbReference type="InterPro" id="IPR050130">
    <property type="entry name" value="ClpA_ClpB"/>
</dbReference>